<comment type="caution">
    <text evidence="4">The sequence shown here is derived from an EMBL/GenBank/DDBJ whole genome shotgun (WGS) entry which is preliminary data.</text>
</comment>
<proteinExistence type="predicted"/>
<dbReference type="PANTHER" id="PTHR27001:SF931">
    <property type="entry name" value="OS11G0664100 PROTEIN"/>
    <property type="match status" value="1"/>
</dbReference>
<evidence type="ECO:0000313" key="4">
    <source>
        <dbReference type="EMBL" id="KAG8382271.1"/>
    </source>
</evidence>
<dbReference type="PROSITE" id="PS50011">
    <property type="entry name" value="PROTEIN_KINASE_DOM"/>
    <property type="match status" value="1"/>
</dbReference>
<evidence type="ECO:0000313" key="5">
    <source>
        <dbReference type="Proteomes" id="UP000826271"/>
    </source>
</evidence>
<dbReference type="SUPFAM" id="SSF56112">
    <property type="entry name" value="Protein kinase-like (PK-like)"/>
    <property type="match status" value="1"/>
</dbReference>
<gene>
    <name evidence="4" type="ORF">BUALT_Bualt05G0059400</name>
</gene>
<dbReference type="EMBL" id="WHWC01000005">
    <property type="protein sequence ID" value="KAG8382271.1"/>
    <property type="molecule type" value="Genomic_DNA"/>
</dbReference>
<dbReference type="InterPro" id="IPR001245">
    <property type="entry name" value="Ser-Thr/Tyr_kinase_cat_dom"/>
</dbReference>
<evidence type="ECO:0000256" key="1">
    <source>
        <dbReference type="ARBA" id="ARBA00022741"/>
    </source>
</evidence>
<dbReference type="AlphaFoldDB" id="A0AAV6XGW3"/>
<dbReference type="Pfam" id="PF07714">
    <property type="entry name" value="PK_Tyr_Ser-Thr"/>
    <property type="match status" value="1"/>
</dbReference>
<keyword evidence="1" id="KW-0547">Nucleotide-binding</keyword>
<protein>
    <recommendedName>
        <fullName evidence="3">Protein kinase domain-containing protein</fullName>
    </recommendedName>
</protein>
<keyword evidence="2" id="KW-0067">ATP-binding</keyword>
<dbReference type="PANTHER" id="PTHR27001">
    <property type="entry name" value="OS01G0253100 PROTEIN"/>
    <property type="match status" value="1"/>
</dbReference>
<accession>A0AAV6XGW3</accession>
<sequence>MLLKTELLQQKAQTPNNLSLPVPLTLRSRTSEAMSSDGRVPNDGVCTQKQEEEEQFLRMLKSLGCESYMYHKDMIMEHRCPEAVYNRIGDVIEMFRQNGFQFLSLSVFTFSLVMFLRLGYPIIKPMDVGAVKHYSYSEMKEITESFNKSNFICKTMSNHGKLFKGTIKNGSKPQDVIVKTWDFVYPPMWACYHHTHRIHDELLFLRDPGINSHPNVVNVIGFHCDERLAVIYEGIRLKCILKELLLSDDFQWENRLKVAIDIASLLMTFHRNGHVHGGVMSDCIMLDEELCPITFNFRLYYYNVNKKKCFGPYTVMNNSPDQPDQADDEVPRWCMGDDVFAYGILLLELITKRKGSSFSYRDWLHVQPKFVVHESFDVKRDIASEITDLAYWCLKLEKQPSLEHVIGTLKKCACTTAMKKQKC</sequence>
<evidence type="ECO:0000259" key="3">
    <source>
        <dbReference type="PROSITE" id="PS50011"/>
    </source>
</evidence>
<name>A0AAV6XGW3_9LAMI</name>
<evidence type="ECO:0000256" key="2">
    <source>
        <dbReference type="ARBA" id="ARBA00022840"/>
    </source>
</evidence>
<feature type="domain" description="Protein kinase" evidence="3">
    <location>
        <begin position="136"/>
        <end position="423"/>
    </location>
</feature>
<dbReference type="GO" id="GO:0005524">
    <property type="term" value="F:ATP binding"/>
    <property type="evidence" value="ECO:0007669"/>
    <property type="project" value="UniProtKB-KW"/>
</dbReference>
<keyword evidence="5" id="KW-1185">Reference proteome</keyword>
<dbReference type="Gene3D" id="1.10.510.10">
    <property type="entry name" value="Transferase(Phosphotransferase) domain 1"/>
    <property type="match status" value="1"/>
</dbReference>
<dbReference type="GO" id="GO:0004672">
    <property type="term" value="F:protein kinase activity"/>
    <property type="evidence" value="ECO:0007669"/>
    <property type="project" value="InterPro"/>
</dbReference>
<organism evidence="4 5">
    <name type="scientific">Buddleja alternifolia</name>
    <dbReference type="NCBI Taxonomy" id="168488"/>
    <lineage>
        <taxon>Eukaryota</taxon>
        <taxon>Viridiplantae</taxon>
        <taxon>Streptophyta</taxon>
        <taxon>Embryophyta</taxon>
        <taxon>Tracheophyta</taxon>
        <taxon>Spermatophyta</taxon>
        <taxon>Magnoliopsida</taxon>
        <taxon>eudicotyledons</taxon>
        <taxon>Gunneridae</taxon>
        <taxon>Pentapetalae</taxon>
        <taxon>asterids</taxon>
        <taxon>lamiids</taxon>
        <taxon>Lamiales</taxon>
        <taxon>Scrophulariaceae</taxon>
        <taxon>Buddlejeae</taxon>
        <taxon>Buddleja</taxon>
    </lineage>
</organism>
<dbReference type="InterPro" id="IPR000719">
    <property type="entry name" value="Prot_kinase_dom"/>
</dbReference>
<dbReference type="GO" id="GO:0005886">
    <property type="term" value="C:plasma membrane"/>
    <property type="evidence" value="ECO:0007669"/>
    <property type="project" value="TreeGrafter"/>
</dbReference>
<dbReference type="Proteomes" id="UP000826271">
    <property type="component" value="Unassembled WGS sequence"/>
</dbReference>
<reference evidence="4" key="1">
    <citation type="submission" date="2019-10" db="EMBL/GenBank/DDBJ databases">
        <authorList>
            <person name="Zhang R."/>
            <person name="Pan Y."/>
            <person name="Wang J."/>
            <person name="Ma R."/>
            <person name="Yu S."/>
        </authorList>
    </citation>
    <scope>NUCLEOTIDE SEQUENCE</scope>
    <source>
        <strain evidence="4">LA-IB0</strain>
        <tissue evidence="4">Leaf</tissue>
    </source>
</reference>
<dbReference type="InterPro" id="IPR011009">
    <property type="entry name" value="Kinase-like_dom_sf"/>
</dbReference>
<dbReference type="Gene3D" id="3.30.200.20">
    <property type="entry name" value="Phosphorylase Kinase, domain 1"/>
    <property type="match status" value="1"/>
</dbReference>